<dbReference type="InterPro" id="IPR016024">
    <property type="entry name" value="ARM-type_fold"/>
</dbReference>
<keyword evidence="8" id="KW-0539">Nucleus</keyword>
<dbReference type="InterPro" id="IPR027417">
    <property type="entry name" value="P-loop_NTPase"/>
</dbReference>
<accession>A0A238FPH0</accession>
<gene>
    <name evidence="12" type="ORF">BQ2448_6533</name>
</gene>
<evidence type="ECO:0000313" key="12">
    <source>
        <dbReference type="EMBL" id="SCV74101.1"/>
    </source>
</evidence>
<feature type="region of interest" description="Disordered" evidence="9">
    <location>
        <begin position="346"/>
        <end position="368"/>
    </location>
</feature>
<keyword evidence="7" id="KW-0238">DNA-binding</keyword>
<dbReference type="SMART" id="SM00487">
    <property type="entry name" value="DEXDc"/>
    <property type="match status" value="1"/>
</dbReference>
<dbReference type="PROSITE" id="PS51192">
    <property type="entry name" value="HELICASE_ATP_BIND_1"/>
    <property type="match status" value="1"/>
</dbReference>
<dbReference type="CDD" id="cd18793">
    <property type="entry name" value="SF2_C_SNF"/>
    <property type="match status" value="1"/>
</dbReference>
<evidence type="ECO:0000256" key="4">
    <source>
        <dbReference type="ARBA" id="ARBA00022801"/>
    </source>
</evidence>
<keyword evidence="13" id="KW-1185">Reference proteome</keyword>
<dbReference type="Gene3D" id="1.25.10.10">
    <property type="entry name" value="Leucine-rich Repeat Variant"/>
    <property type="match status" value="2"/>
</dbReference>
<proteinExistence type="predicted"/>
<dbReference type="OrthoDB" id="10252227at2759"/>
<dbReference type="InterPro" id="IPR038718">
    <property type="entry name" value="SNF2-like_sf"/>
</dbReference>
<comment type="subcellular location">
    <subcellularLocation>
        <location evidence="1">Nucleus</location>
    </subcellularLocation>
</comment>
<dbReference type="STRING" id="269621.A0A238FPH0"/>
<dbReference type="SMART" id="SM00490">
    <property type="entry name" value="HELICc"/>
    <property type="match status" value="1"/>
</dbReference>
<keyword evidence="5" id="KW-0347">Helicase</keyword>
<dbReference type="InterPro" id="IPR011989">
    <property type="entry name" value="ARM-like"/>
</dbReference>
<dbReference type="InterPro" id="IPR000330">
    <property type="entry name" value="SNF2_N"/>
</dbReference>
<evidence type="ECO:0000259" key="10">
    <source>
        <dbReference type="PROSITE" id="PS51192"/>
    </source>
</evidence>
<dbReference type="GO" id="GO:0004386">
    <property type="term" value="F:helicase activity"/>
    <property type="evidence" value="ECO:0007669"/>
    <property type="project" value="UniProtKB-KW"/>
</dbReference>
<dbReference type="Pfam" id="PF12054">
    <property type="entry name" value="DUF3535"/>
    <property type="match status" value="1"/>
</dbReference>
<keyword evidence="2" id="KW-0677">Repeat</keyword>
<evidence type="ECO:0000256" key="8">
    <source>
        <dbReference type="ARBA" id="ARBA00023242"/>
    </source>
</evidence>
<evidence type="ECO:0000256" key="9">
    <source>
        <dbReference type="SAM" id="MobiDB-lite"/>
    </source>
</evidence>
<dbReference type="SUPFAM" id="SSF48371">
    <property type="entry name" value="ARM repeat"/>
    <property type="match status" value="1"/>
</dbReference>
<keyword evidence="6" id="KW-0067">ATP-binding</keyword>
<sequence length="2026" mass="219699">MSGSRLDRLIQLFETGSTASVRLTAARQLGQIAGTRVAHPSVKAEIDSNNHISGEEVSLWRGVDGEWNEVIQLVARVSSLVRVIRNPTRHRLAFVWVSEGGFRLTIGQTTLWYYTQALPHLQSRSSETRQAAAAALGFISKAVGMWDPTSTAAPTSTPLDDNVYADLSDRLSLDQFDVMKVLSEGSLLLSSSGNEYGNLSHLSAEELARAQREAMTNLGLGIGGPIEQDLGVDVSAELAAGVETVSTTAPEAAQVSTPTARSILPLPKFKNEGAVSAKTLPAFTSDVPVASTSKLPIVPEASGSPATNPPVALTSNGAVPADSIPVVATPPEAEDEFAGLSARERNKLKRKRKMEAKSTTNGGTGALSAASLAAPPAKIRVVDAGNGTPATTTSQSNVKSEAVVIDPQARAKEREVEKQRQGGEVMVDSEAQNRAEMEVKAGEWPWRGTVERLAVALLSPNWETRHGAALGLKEVLKLQGRGGGQIAGLTVAANLERHRRWSEDVAAKLLCVFALDRFGDYNADHVVAPVRETAAQALATLLPCMAPSSVVLVQRLLIAMIDQDGAPPSRGLSNKRDTDAQEPNTGRRVSYAWQVRHSGLLGLTYLVTVKGDMLRIKAEPAEDVKPTASPEVVQPTATALLKEVIDAALLGLRDGDDDVRSAAAATLVSVSDALVASFPVELATVVEVLWECLGDLKDDLSSSVGGVMNLLASLLGYPPVLALVTAGRPLADLVPRLYPFFRHTITSVRVAVLNTILVFLQLPSSDLSWADDRLLRLLFQNLVVENKAEIRASSARAWQVLLSALSSGTGPMARLASPHIATWFTLVSMPIGTPLNTAFFWSARTSLSGTGGYVYNVDRPMISQDLALVSVEGVTKTRLAAAVALGQLIAAWPFGTHDSTFSGELTTRLASTSAFERFLGATIIEEWGAAAAPKLDRPLAECSTLASRLVPSLHAAVAADPPESYMELESILVQLNADCLALYAAFSAQGKVSKDKIPQVPKPFRIVHARQIDSSYQPLVGFVSKSAAKTALPQLEERHGKIKNGLSQWESSKASRDRQVSAAIAGAIVALRVIPAKLTPLVRSLNNAVKLEEDPEIQARSASAIAAFIDLCSAPGSTIKANPSDKIVKNLCTFLCQDETRTPIFSDEMNAEQGILTLKYTPARGEAVKENKERDVESPEVATARVTFRGAQLALAQLSIRFGDLLLERVPRLWSGMSEGLLAAFASGDVHQADQLLATSADAGQSLLDCLTVLPIGAKRLNGKLQGRLVQLLPSLTLAIRSKFAVVRFTASKCFAALCDIIPVEGLKHVVEGVVPVVGDPVNVHHRRGAVELVSHLVDLLDIKILPYVIFLIVPILGRMSDPDDDTRLVATNTFAALIKIVPLEAGLPDPPGFPADLLEKRQAERDFLTQLLDGQKVAEYKIPIPIGIELRKYQRDGVSWLAFLAKYQLHGLLCDDMGLGKTLQSICILGSMHHERAELHKKTGSPDTVHLPSLVICPPTLTGHWQQEIKTYAPFLRCVTFVGPKAFREQIGKTLGSYDVVITSYEVTRNEIDTLAKQDWHYCILDEGHIIKNGKTKLTKSVKMLRAIHRLILSGTPIQNNVLELWSLFDFLMPGFLGSEKAFNERFGKPIAASRDAKSSSKEQEQGALALEALHKQVLPFLLRRLKEDVLDDLPPKIIQDYYVELSPLQKDLYDDFSKSKGQQLVDGGDDSGSSGGNPQHVFQALQYLRKLVNHPSLVFNPDSPRHQHALQKTGSPLIRDVVHAPKLDALRQILLDCGIGTPTIKSEAEDEAVPQHRVLIFCQLKQMLDIVERDLFRALMPSVTYMRLDGSTDVSKRHAVVQTFNADPSIDCLLLTTHVGGLGLNLTGADTVIFVEHDWNPMKDLQAMDRAHRLGQKKVVNVYRLIMRGTLEEKIMGLQKFKLNIASSVVTQQNSDLATLGTEGILDLFQVTPEGAAPPKVDPNKPTSRKAILAELGDLPIEDECESLRFPSRLRSVRTMLTWMRTIDWHGQTATLTSPTLRVR</sequence>
<protein>
    <submittedName>
        <fullName evidence="12">BQ2448_6533 protein</fullName>
    </submittedName>
</protein>
<feature type="domain" description="Helicase C-terminal" evidence="11">
    <location>
        <begin position="1787"/>
        <end position="1939"/>
    </location>
</feature>
<evidence type="ECO:0000256" key="2">
    <source>
        <dbReference type="ARBA" id="ARBA00022737"/>
    </source>
</evidence>
<dbReference type="FunFam" id="3.40.50.10810:FF:000009">
    <property type="entry name" value="B-TFIID TATA-box-binding protein-associated factor 1"/>
    <property type="match status" value="1"/>
</dbReference>
<dbReference type="Gene3D" id="3.40.50.10810">
    <property type="entry name" value="Tandem AAA-ATPase domain"/>
    <property type="match status" value="1"/>
</dbReference>
<dbReference type="GO" id="GO:0017025">
    <property type="term" value="F:TBP-class protein binding"/>
    <property type="evidence" value="ECO:0007669"/>
    <property type="project" value="InterPro"/>
</dbReference>
<dbReference type="PANTHER" id="PTHR36498">
    <property type="entry name" value="TATA-BINDING PROTEIN-ASSOCIATED FACTOR 172"/>
    <property type="match status" value="1"/>
</dbReference>
<dbReference type="InterPro" id="IPR014001">
    <property type="entry name" value="Helicase_ATP-bd"/>
</dbReference>
<feature type="domain" description="Helicase ATP-binding" evidence="10">
    <location>
        <begin position="1443"/>
        <end position="1616"/>
    </location>
</feature>
<evidence type="ECO:0000259" key="11">
    <source>
        <dbReference type="PROSITE" id="PS51194"/>
    </source>
</evidence>
<dbReference type="InterPro" id="IPR022707">
    <property type="entry name" value="Mot1_central_dom"/>
</dbReference>
<dbReference type="EMBL" id="FMSP01000020">
    <property type="protein sequence ID" value="SCV74101.1"/>
    <property type="molecule type" value="Genomic_DNA"/>
</dbReference>
<reference evidence="13" key="1">
    <citation type="submission" date="2016-09" db="EMBL/GenBank/DDBJ databases">
        <authorList>
            <person name="Jeantristanb JTB J.-T."/>
            <person name="Ricardo R."/>
        </authorList>
    </citation>
    <scope>NUCLEOTIDE SEQUENCE [LARGE SCALE GENOMIC DNA]</scope>
</reference>
<dbReference type="InterPro" id="IPR044078">
    <property type="entry name" value="Mot1_ATP-bd"/>
</dbReference>
<dbReference type="Proteomes" id="UP000198372">
    <property type="component" value="Unassembled WGS sequence"/>
</dbReference>
<organism evidence="12 13">
    <name type="scientific">Microbotryum intermedium</name>
    <dbReference type="NCBI Taxonomy" id="269621"/>
    <lineage>
        <taxon>Eukaryota</taxon>
        <taxon>Fungi</taxon>
        <taxon>Dikarya</taxon>
        <taxon>Basidiomycota</taxon>
        <taxon>Pucciniomycotina</taxon>
        <taxon>Microbotryomycetes</taxon>
        <taxon>Microbotryales</taxon>
        <taxon>Microbotryaceae</taxon>
        <taxon>Microbotryum</taxon>
    </lineage>
</organism>
<dbReference type="InterPro" id="IPR044972">
    <property type="entry name" value="Mot1"/>
</dbReference>
<evidence type="ECO:0000256" key="7">
    <source>
        <dbReference type="ARBA" id="ARBA00023125"/>
    </source>
</evidence>
<keyword evidence="4" id="KW-0378">Hydrolase</keyword>
<dbReference type="PANTHER" id="PTHR36498:SF1">
    <property type="entry name" value="TATA-BINDING PROTEIN-ASSOCIATED FACTOR 172"/>
    <property type="match status" value="1"/>
</dbReference>
<dbReference type="GO" id="GO:0003677">
    <property type="term" value="F:DNA binding"/>
    <property type="evidence" value="ECO:0007669"/>
    <property type="project" value="UniProtKB-KW"/>
</dbReference>
<evidence type="ECO:0000256" key="6">
    <source>
        <dbReference type="ARBA" id="ARBA00022840"/>
    </source>
</evidence>
<dbReference type="InterPro" id="IPR001650">
    <property type="entry name" value="Helicase_C-like"/>
</dbReference>
<dbReference type="GO" id="GO:0005524">
    <property type="term" value="F:ATP binding"/>
    <property type="evidence" value="ECO:0007669"/>
    <property type="project" value="UniProtKB-KW"/>
</dbReference>
<feature type="region of interest" description="Disordered" evidence="9">
    <location>
        <begin position="567"/>
        <end position="586"/>
    </location>
</feature>
<evidence type="ECO:0000313" key="13">
    <source>
        <dbReference type="Proteomes" id="UP000198372"/>
    </source>
</evidence>
<dbReference type="Gene3D" id="3.40.50.300">
    <property type="entry name" value="P-loop containing nucleotide triphosphate hydrolases"/>
    <property type="match status" value="1"/>
</dbReference>
<dbReference type="SUPFAM" id="SSF52540">
    <property type="entry name" value="P-loop containing nucleoside triphosphate hydrolases"/>
    <property type="match status" value="2"/>
</dbReference>
<dbReference type="FunFam" id="3.40.50.300:FF:001793">
    <property type="entry name" value="TATA-binding protein-associated factor"/>
    <property type="match status" value="1"/>
</dbReference>
<dbReference type="CDD" id="cd17999">
    <property type="entry name" value="DEXHc_Mot1"/>
    <property type="match status" value="1"/>
</dbReference>
<dbReference type="Pfam" id="PF00271">
    <property type="entry name" value="Helicase_C"/>
    <property type="match status" value="1"/>
</dbReference>
<dbReference type="GO" id="GO:0016887">
    <property type="term" value="F:ATP hydrolysis activity"/>
    <property type="evidence" value="ECO:0007669"/>
    <property type="project" value="InterPro"/>
</dbReference>
<dbReference type="GO" id="GO:0005634">
    <property type="term" value="C:nucleus"/>
    <property type="evidence" value="ECO:0007669"/>
    <property type="project" value="UniProtKB-SubCell"/>
</dbReference>
<dbReference type="Pfam" id="PF00176">
    <property type="entry name" value="SNF2-rel_dom"/>
    <property type="match status" value="1"/>
</dbReference>
<evidence type="ECO:0000256" key="1">
    <source>
        <dbReference type="ARBA" id="ARBA00004123"/>
    </source>
</evidence>
<keyword evidence="3" id="KW-0547">Nucleotide-binding</keyword>
<name>A0A238FPH0_9BASI</name>
<evidence type="ECO:0000256" key="5">
    <source>
        <dbReference type="ARBA" id="ARBA00022806"/>
    </source>
</evidence>
<evidence type="ECO:0000256" key="3">
    <source>
        <dbReference type="ARBA" id="ARBA00022741"/>
    </source>
</evidence>
<dbReference type="PROSITE" id="PS51194">
    <property type="entry name" value="HELICASE_CTER"/>
    <property type="match status" value="1"/>
</dbReference>
<dbReference type="InterPro" id="IPR049730">
    <property type="entry name" value="SNF2/RAD54-like_C"/>
</dbReference>